<evidence type="ECO:0000256" key="1">
    <source>
        <dbReference type="ARBA" id="ARBA00010231"/>
    </source>
</evidence>
<gene>
    <name evidence="8" type="primary">glmM</name>
    <name evidence="15" type="ORF">GGR43_004089</name>
</gene>
<proteinExistence type="inferred from homology"/>
<evidence type="ECO:0000256" key="7">
    <source>
        <dbReference type="ARBA" id="ARBA00068193"/>
    </source>
</evidence>
<dbReference type="InterPro" id="IPR005845">
    <property type="entry name" value="A-D-PHexomutase_a/b/a-II"/>
</dbReference>
<feature type="binding site" description="via phosphate group" evidence="8">
    <location>
        <position position="103"/>
    </location>
    <ligand>
        <name>Mg(2+)</name>
        <dbReference type="ChEBI" id="CHEBI:18420"/>
    </ligand>
</feature>
<dbReference type="AlphaFoldDB" id="A0A7W6BQT5"/>
<dbReference type="InterPro" id="IPR016055">
    <property type="entry name" value="A-D-PHexomutase_a/b/a-I/II/III"/>
</dbReference>
<evidence type="ECO:0000256" key="6">
    <source>
        <dbReference type="ARBA" id="ARBA00066330"/>
    </source>
</evidence>
<comment type="caution">
    <text evidence="15">The sequence shown here is derived from an EMBL/GenBank/DDBJ whole genome shotgun (WGS) entry which is preliminary data.</text>
</comment>
<evidence type="ECO:0000256" key="10">
    <source>
        <dbReference type="RuleBase" id="RU004327"/>
    </source>
</evidence>
<feature type="binding site" evidence="8">
    <location>
        <position position="246"/>
    </location>
    <ligand>
        <name>Mg(2+)</name>
        <dbReference type="ChEBI" id="CHEBI:18420"/>
    </ligand>
</feature>
<dbReference type="GO" id="GO:0008966">
    <property type="term" value="F:phosphoglucosamine mutase activity"/>
    <property type="evidence" value="ECO:0007669"/>
    <property type="project" value="UniProtKB-UniRule"/>
</dbReference>
<dbReference type="InterPro" id="IPR005843">
    <property type="entry name" value="A-D-PHexomutase_C"/>
</dbReference>
<feature type="domain" description="Alpha-D-phosphohexomutase alpha/beta/alpha" evidence="12">
    <location>
        <begin position="5"/>
        <end position="136"/>
    </location>
</feature>
<evidence type="ECO:0000259" key="13">
    <source>
        <dbReference type="Pfam" id="PF02879"/>
    </source>
</evidence>
<dbReference type="CDD" id="cd05802">
    <property type="entry name" value="GlmM"/>
    <property type="match status" value="1"/>
</dbReference>
<dbReference type="SUPFAM" id="SSF53738">
    <property type="entry name" value="Phosphoglucomutase, first 3 domains"/>
    <property type="match status" value="3"/>
</dbReference>
<feature type="domain" description="Alpha-D-phosphohexomutase alpha/beta/alpha" evidence="14">
    <location>
        <begin position="259"/>
        <end position="367"/>
    </location>
</feature>
<feature type="domain" description="Alpha-D-phosphohexomutase alpha/beta/alpha" evidence="13">
    <location>
        <begin position="158"/>
        <end position="255"/>
    </location>
</feature>
<dbReference type="GO" id="GO:0005829">
    <property type="term" value="C:cytosol"/>
    <property type="evidence" value="ECO:0007669"/>
    <property type="project" value="TreeGrafter"/>
</dbReference>
<dbReference type="Pfam" id="PF02879">
    <property type="entry name" value="PGM_PMM_II"/>
    <property type="match status" value="1"/>
</dbReference>
<dbReference type="Pfam" id="PF02878">
    <property type="entry name" value="PGM_PMM_I"/>
    <property type="match status" value="1"/>
</dbReference>
<evidence type="ECO:0000313" key="16">
    <source>
        <dbReference type="Proteomes" id="UP000571950"/>
    </source>
</evidence>
<dbReference type="InterPro" id="IPR006352">
    <property type="entry name" value="GlmM_bact"/>
</dbReference>
<dbReference type="FunFam" id="3.30.310.50:FF:000001">
    <property type="entry name" value="Phosphoglucosamine mutase"/>
    <property type="match status" value="1"/>
</dbReference>
<accession>A0A7W6BQT5</accession>
<keyword evidence="16" id="KW-1185">Reference proteome</keyword>
<evidence type="ECO:0000259" key="12">
    <source>
        <dbReference type="Pfam" id="PF02878"/>
    </source>
</evidence>
<evidence type="ECO:0000256" key="5">
    <source>
        <dbReference type="ARBA" id="ARBA00023235"/>
    </source>
</evidence>
<dbReference type="InterPro" id="IPR005841">
    <property type="entry name" value="Alpha-D-phosphohexomutase_SF"/>
</dbReference>
<dbReference type="GO" id="GO:0006048">
    <property type="term" value="P:UDP-N-acetylglucosamine biosynthetic process"/>
    <property type="evidence" value="ECO:0007669"/>
    <property type="project" value="TreeGrafter"/>
</dbReference>
<dbReference type="PANTHER" id="PTHR42946">
    <property type="entry name" value="PHOSPHOHEXOSE MUTASE"/>
    <property type="match status" value="1"/>
</dbReference>
<dbReference type="NCBIfam" id="NF008139">
    <property type="entry name" value="PRK10887.1"/>
    <property type="match status" value="1"/>
</dbReference>
<dbReference type="FunFam" id="3.40.120.10:FF:000002">
    <property type="entry name" value="Phosphoglucosamine mutase"/>
    <property type="match status" value="1"/>
</dbReference>
<dbReference type="Pfam" id="PF00408">
    <property type="entry name" value="PGM_PMM_IV"/>
    <property type="match status" value="1"/>
</dbReference>
<dbReference type="GO" id="GO:0009252">
    <property type="term" value="P:peptidoglycan biosynthetic process"/>
    <property type="evidence" value="ECO:0007669"/>
    <property type="project" value="TreeGrafter"/>
</dbReference>
<feature type="active site" description="Phosphoserine intermediate" evidence="8">
    <location>
        <position position="103"/>
    </location>
</feature>
<reference evidence="15 16" key="1">
    <citation type="submission" date="2020-08" db="EMBL/GenBank/DDBJ databases">
        <title>Genomic Encyclopedia of Type Strains, Phase IV (KMG-IV): sequencing the most valuable type-strain genomes for metagenomic binning, comparative biology and taxonomic classification.</title>
        <authorList>
            <person name="Goeker M."/>
        </authorList>
    </citation>
    <scope>NUCLEOTIDE SEQUENCE [LARGE SCALE GENOMIC DNA]</scope>
    <source>
        <strain evidence="15 16">DSM 26189</strain>
    </source>
</reference>
<dbReference type="InterPro" id="IPR050060">
    <property type="entry name" value="Phosphoglucosamine_mutase"/>
</dbReference>
<dbReference type="GO" id="GO:0000287">
    <property type="term" value="F:magnesium ion binding"/>
    <property type="evidence" value="ECO:0007669"/>
    <property type="project" value="UniProtKB-UniRule"/>
</dbReference>
<dbReference type="GO" id="GO:0005975">
    <property type="term" value="P:carbohydrate metabolic process"/>
    <property type="evidence" value="ECO:0007669"/>
    <property type="project" value="InterPro"/>
</dbReference>
<dbReference type="Gene3D" id="3.30.310.50">
    <property type="entry name" value="Alpha-D-phosphohexomutase, C-terminal domain"/>
    <property type="match status" value="1"/>
</dbReference>
<evidence type="ECO:0000259" key="11">
    <source>
        <dbReference type="Pfam" id="PF00408"/>
    </source>
</evidence>
<feature type="binding site" evidence="8">
    <location>
        <position position="242"/>
    </location>
    <ligand>
        <name>Mg(2+)</name>
        <dbReference type="ChEBI" id="CHEBI:18420"/>
    </ligand>
</feature>
<dbReference type="PROSITE" id="PS00710">
    <property type="entry name" value="PGM_PMM"/>
    <property type="match status" value="1"/>
</dbReference>
<dbReference type="Proteomes" id="UP000571950">
    <property type="component" value="Unassembled WGS sequence"/>
</dbReference>
<dbReference type="NCBIfam" id="TIGR01455">
    <property type="entry name" value="glmM"/>
    <property type="match status" value="1"/>
</dbReference>
<dbReference type="InterPro" id="IPR036900">
    <property type="entry name" value="A-D-PHexomutase_C_sf"/>
</dbReference>
<dbReference type="Gene3D" id="3.40.120.10">
    <property type="entry name" value="Alpha-D-Glucose-1,6-Bisphosphate, subunit A, domain 3"/>
    <property type="match status" value="3"/>
</dbReference>
<comment type="cofactor">
    <cofactor evidence="8">
        <name>Mg(2+)</name>
        <dbReference type="ChEBI" id="CHEBI:18420"/>
    </cofactor>
    <text evidence="8">Binds 1 Mg(2+) ion per subunit.</text>
</comment>
<keyword evidence="2 8" id="KW-0597">Phosphoprotein</keyword>
<dbReference type="InterPro" id="IPR005846">
    <property type="entry name" value="A-D-PHexomutase_a/b/a-III"/>
</dbReference>
<comment type="function">
    <text evidence="8 10">Catalyzes the conversion of glucosamine-6-phosphate to glucosamine-1-phosphate.</text>
</comment>
<comment type="PTM">
    <text evidence="8">Activated by phosphorylation.</text>
</comment>
<organism evidence="15 16">
    <name type="scientific">Sphingobium jiangsuense</name>
    <dbReference type="NCBI Taxonomy" id="870476"/>
    <lineage>
        <taxon>Bacteria</taxon>
        <taxon>Pseudomonadati</taxon>
        <taxon>Pseudomonadota</taxon>
        <taxon>Alphaproteobacteria</taxon>
        <taxon>Sphingomonadales</taxon>
        <taxon>Sphingomonadaceae</taxon>
        <taxon>Sphingobium</taxon>
    </lineage>
</organism>
<feature type="domain" description="Alpha-D-phosphohexomutase C-terminal" evidence="11">
    <location>
        <begin position="375"/>
        <end position="439"/>
    </location>
</feature>
<dbReference type="EC" id="5.4.2.10" evidence="6 8"/>
<dbReference type="GO" id="GO:0004615">
    <property type="term" value="F:phosphomannomutase activity"/>
    <property type="evidence" value="ECO:0007669"/>
    <property type="project" value="TreeGrafter"/>
</dbReference>
<dbReference type="Pfam" id="PF02880">
    <property type="entry name" value="PGM_PMM_III"/>
    <property type="match status" value="1"/>
</dbReference>
<evidence type="ECO:0000256" key="8">
    <source>
        <dbReference type="HAMAP-Rule" id="MF_01554"/>
    </source>
</evidence>
<dbReference type="SUPFAM" id="SSF55957">
    <property type="entry name" value="Phosphoglucomutase, C-terminal domain"/>
    <property type="match status" value="1"/>
</dbReference>
<keyword evidence="5 8" id="KW-0413">Isomerase</keyword>
<evidence type="ECO:0000256" key="4">
    <source>
        <dbReference type="ARBA" id="ARBA00022842"/>
    </source>
</evidence>
<keyword evidence="3 8" id="KW-0479">Metal-binding</keyword>
<dbReference type="PRINTS" id="PR00509">
    <property type="entry name" value="PGMPMM"/>
</dbReference>
<dbReference type="FunFam" id="3.40.120.10:FF:000001">
    <property type="entry name" value="Phosphoglucosamine mutase"/>
    <property type="match status" value="1"/>
</dbReference>
<evidence type="ECO:0000256" key="3">
    <source>
        <dbReference type="ARBA" id="ARBA00022723"/>
    </source>
</evidence>
<feature type="modified residue" description="Phosphoserine" evidence="8">
    <location>
        <position position="103"/>
    </location>
</feature>
<feature type="binding site" evidence="8">
    <location>
        <position position="244"/>
    </location>
    <ligand>
        <name>Mg(2+)</name>
        <dbReference type="ChEBI" id="CHEBI:18420"/>
    </ligand>
</feature>
<dbReference type="EMBL" id="JACIDT010000022">
    <property type="protein sequence ID" value="MBB3928345.1"/>
    <property type="molecule type" value="Genomic_DNA"/>
</dbReference>
<dbReference type="InterPro" id="IPR005844">
    <property type="entry name" value="A-D-PHexomutase_a/b/a-I"/>
</dbReference>
<evidence type="ECO:0000256" key="9">
    <source>
        <dbReference type="RuleBase" id="RU004326"/>
    </source>
</evidence>
<keyword evidence="4 8" id="KW-0460">Magnesium</keyword>
<dbReference type="InterPro" id="IPR016066">
    <property type="entry name" value="A-D-PHexomutase_CS"/>
</dbReference>
<dbReference type="RefSeq" id="WP_284278054.1">
    <property type="nucleotide sequence ID" value="NZ_BSPS01000044.1"/>
</dbReference>
<evidence type="ECO:0000256" key="2">
    <source>
        <dbReference type="ARBA" id="ARBA00022553"/>
    </source>
</evidence>
<evidence type="ECO:0000313" key="15">
    <source>
        <dbReference type="EMBL" id="MBB3928345.1"/>
    </source>
</evidence>
<comment type="catalytic activity">
    <reaction evidence="8 10">
        <text>alpha-D-glucosamine 1-phosphate = D-glucosamine 6-phosphate</text>
        <dbReference type="Rhea" id="RHEA:23424"/>
        <dbReference type="ChEBI" id="CHEBI:58516"/>
        <dbReference type="ChEBI" id="CHEBI:58725"/>
        <dbReference type="EC" id="5.4.2.10"/>
    </reaction>
</comment>
<comment type="similarity">
    <text evidence="1 8 9">Belongs to the phosphohexose mutase family.</text>
</comment>
<dbReference type="HAMAP" id="MF_01554_B">
    <property type="entry name" value="GlmM_B"/>
    <property type="match status" value="1"/>
</dbReference>
<evidence type="ECO:0000259" key="14">
    <source>
        <dbReference type="Pfam" id="PF02880"/>
    </source>
</evidence>
<protein>
    <recommendedName>
        <fullName evidence="7 8">Phosphoglucosamine mutase</fullName>
        <ecNumber evidence="6 8">5.4.2.10</ecNumber>
    </recommendedName>
</protein>
<sequence>MSTRNYFGTDGIRGRTNKWPMTAELAMKVGMAAGTHFLRGKHRHRVVIGKDTRLSGYMVENALVAGFTSVGMDVVQFGPIPTPAVAMLAHSMRADLGVMISASHNPYHDNGIKLFGPDGYKLSDEDELKIEALLDQDIPLAASQDIGRARRVEDARGRYIHAVKSSFPADLRLDGLKIVVDCANGAAYQVAPSALWELGAEVIAVGVTPNGTNINEGCGSTAPLLCQETVVSAGADIGIALDGDADRLIIVDEKGKVVDGDQIMALIAARWAKDGRLTGGGLVSTVMSNLGLERFVQGLGIDLVRTRVGDRYVLEKMREGGYNVGGEQSGHMILSDYGTTGDGTVAALQVLAALVRSGKTASALLHQFDPVPQLLKNVRFSGGKPLEADAVRQVIAQAEAELQGSGRLVIRLSGTEPVIRVMAEGDRDDQVRDVVERICAEIERAAA</sequence>
<name>A0A7W6BQT5_9SPHN</name>
<dbReference type="PANTHER" id="PTHR42946:SF1">
    <property type="entry name" value="PHOSPHOGLUCOMUTASE (ALPHA-D-GLUCOSE-1,6-BISPHOSPHATE-DEPENDENT)"/>
    <property type="match status" value="1"/>
</dbReference>